<feature type="region of interest" description="Disordered" evidence="8">
    <location>
        <begin position="1639"/>
        <end position="1663"/>
    </location>
</feature>
<dbReference type="PROSITE" id="PS51456">
    <property type="entry name" value="MYOSIN_MOTOR"/>
    <property type="match status" value="1"/>
</dbReference>
<dbReference type="PANTHER" id="PTHR13140:SF706">
    <property type="entry name" value="DILUTE CLASS UNCONVENTIONAL MYOSIN, ISOFORM C"/>
    <property type="match status" value="1"/>
</dbReference>
<evidence type="ECO:0000256" key="7">
    <source>
        <dbReference type="SAM" id="Coils"/>
    </source>
</evidence>
<dbReference type="InterPro" id="IPR001609">
    <property type="entry name" value="Myosin_head_motor_dom-like"/>
</dbReference>
<feature type="compositionally biased region" description="Polar residues" evidence="8">
    <location>
        <begin position="1639"/>
        <end position="1662"/>
    </location>
</feature>
<dbReference type="CDD" id="cd14907">
    <property type="entry name" value="MYSc_Myo46"/>
    <property type="match status" value="1"/>
</dbReference>
<dbReference type="KEGG" id="tet:TTHERM_00194050"/>
<dbReference type="Proteomes" id="UP000009168">
    <property type="component" value="Unassembled WGS sequence"/>
</dbReference>
<dbReference type="Gene3D" id="1.20.58.530">
    <property type="match status" value="1"/>
</dbReference>
<name>Q23KD0_TETTS</name>
<dbReference type="InterPro" id="IPR027417">
    <property type="entry name" value="P-loop_NTPase"/>
</dbReference>
<proteinExistence type="inferred from homology"/>
<accession>Q23KD0</accession>
<dbReference type="GO" id="GO:0005737">
    <property type="term" value="C:cytoplasm"/>
    <property type="evidence" value="ECO:0007669"/>
    <property type="project" value="TreeGrafter"/>
</dbReference>
<feature type="coiled-coil region" evidence="7">
    <location>
        <begin position="916"/>
        <end position="946"/>
    </location>
</feature>
<organism evidence="11 12">
    <name type="scientific">Tetrahymena thermophila (strain SB210)</name>
    <dbReference type="NCBI Taxonomy" id="312017"/>
    <lineage>
        <taxon>Eukaryota</taxon>
        <taxon>Sar</taxon>
        <taxon>Alveolata</taxon>
        <taxon>Ciliophora</taxon>
        <taxon>Intramacronucleata</taxon>
        <taxon>Oligohymenophorea</taxon>
        <taxon>Hymenostomatida</taxon>
        <taxon>Tetrahymenina</taxon>
        <taxon>Tetrahymenidae</taxon>
        <taxon>Tetrahymena</taxon>
    </lineage>
</organism>
<dbReference type="GO" id="GO:0016020">
    <property type="term" value="C:membrane"/>
    <property type="evidence" value="ECO:0007669"/>
    <property type="project" value="TreeGrafter"/>
</dbReference>
<dbReference type="eggNOG" id="KOG0160">
    <property type="taxonomic scope" value="Eukaryota"/>
</dbReference>
<evidence type="ECO:0000256" key="6">
    <source>
        <dbReference type="PROSITE-ProRule" id="PRU00782"/>
    </source>
</evidence>
<evidence type="ECO:0000313" key="12">
    <source>
        <dbReference type="Proteomes" id="UP000009168"/>
    </source>
</evidence>
<dbReference type="SMART" id="SM00139">
    <property type="entry name" value="MyTH4"/>
    <property type="match status" value="1"/>
</dbReference>
<keyword evidence="5 6" id="KW-0009">Actin-binding</keyword>
<keyword evidence="7" id="KW-0175">Coiled coil</keyword>
<dbReference type="PRINTS" id="PR00193">
    <property type="entry name" value="MYOSINHEAVY"/>
</dbReference>
<dbReference type="Gene3D" id="1.25.40.530">
    <property type="entry name" value="MyTH4 domain"/>
    <property type="match status" value="1"/>
</dbReference>
<dbReference type="InterPro" id="IPR038185">
    <property type="entry name" value="MyTH4_dom_sf"/>
</dbReference>
<keyword evidence="3 6" id="KW-0518">Myosin</keyword>
<evidence type="ECO:0000256" key="4">
    <source>
        <dbReference type="ARBA" id="ARBA00023175"/>
    </source>
</evidence>
<dbReference type="GeneID" id="7844634"/>
<keyword evidence="1 6" id="KW-0547">Nucleotide-binding</keyword>
<feature type="domain" description="Myosin motor" evidence="10">
    <location>
        <begin position="84"/>
        <end position="822"/>
    </location>
</feature>
<dbReference type="Gene3D" id="3.40.850.10">
    <property type="entry name" value="Kinesin motor domain"/>
    <property type="match status" value="1"/>
</dbReference>
<dbReference type="HOGENOM" id="CLU_002193_0_0_1"/>
<reference evidence="12" key="1">
    <citation type="journal article" date="2006" name="PLoS Biol.">
        <title>Macronuclear genome sequence of the ciliate Tetrahymena thermophila, a model eukaryote.</title>
        <authorList>
            <person name="Eisen J.A."/>
            <person name="Coyne R.S."/>
            <person name="Wu M."/>
            <person name="Wu D."/>
            <person name="Thiagarajan M."/>
            <person name="Wortman J.R."/>
            <person name="Badger J.H."/>
            <person name="Ren Q."/>
            <person name="Amedeo P."/>
            <person name="Jones K.M."/>
            <person name="Tallon L.J."/>
            <person name="Delcher A.L."/>
            <person name="Salzberg S.L."/>
            <person name="Silva J.C."/>
            <person name="Haas B.J."/>
            <person name="Majoros W.H."/>
            <person name="Farzad M."/>
            <person name="Carlton J.M."/>
            <person name="Smith R.K. Jr."/>
            <person name="Garg J."/>
            <person name="Pearlman R.E."/>
            <person name="Karrer K.M."/>
            <person name="Sun L."/>
            <person name="Manning G."/>
            <person name="Elde N.C."/>
            <person name="Turkewitz A.P."/>
            <person name="Asai D.J."/>
            <person name="Wilkes D.E."/>
            <person name="Wang Y."/>
            <person name="Cai H."/>
            <person name="Collins K."/>
            <person name="Stewart B.A."/>
            <person name="Lee S.R."/>
            <person name="Wilamowska K."/>
            <person name="Weinberg Z."/>
            <person name="Ruzzo W.L."/>
            <person name="Wloga D."/>
            <person name="Gaertig J."/>
            <person name="Frankel J."/>
            <person name="Tsao C.-C."/>
            <person name="Gorovsky M.A."/>
            <person name="Keeling P.J."/>
            <person name="Waller R.F."/>
            <person name="Patron N.J."/>
            <person name="Cherry J.M."/>
            <person name="Stover N.A."/>
            <person name="Krieger C.J."/>
            <person name="del Toro C."/>
            <person name="Ryder H.F."/>
            <person name="Williamson S.C."/>
            <person name="Barbeau R.A."/>
            <person name="Hamilton E.P."/>
            <person name="Orias E."/>
        </authorList>
    </citation>
    <scope>NUCLEOTIDE SEQUENCE [LARGE SCALE GENOMIC DNA]</scope>
    <source>
        <strain evidence="12">SB210</strain>
    </source>
</reference>
<evidence type="ECO:0000256" key="8">
    <source>
        <dbReference type="SAM" id="MobiDB-lite"/>
    </source>
</evidence>
<dbReference type="InParanoid" id="Q23KD0"/>
<dbReference type="GO" id="GO:0007015">
    <property type="term" value="P:actin filament organization"/>
    <property type="evidence" value="ECO:0007669"/>
    <property type="project" value="TreeGrafter"/>
</dbReference>
<feature type="binding site" evidence="6">
    <location>
        <begin position="185"/>
        <end position="192"/>
    </location>
    <ligand>
        <name>ATP</name>
        <dbReference type="ChEBI" id="CHEBI:30616"/>
    </ligand>
</feature>
<comment type="similarity">
    <text evidence="6">Belongs to the TRAFAC class myosin-kinesin ATPase superfamily. Myosin family.</text>
</comment>
<dbReference type="Gene3D" id="1.20.120.720">
    <property type="entry name" value="Myosin VI head, motor domain, U50 subdomain"/>
    <property type="match status" value="1"/>
</dbReference>
<dbReference type="Gene3D" id="1.10.10.820">
    <property type="match status" value="1"/>
</dbReference>
<dbReference type="InterPro" id="IPR036961">
    <property type="entry name" value="Kinesin_motor_dom_sf"/>
</dbReference>
<evidence type="ECO:0000256" key="1">
    <source>
        <dbReference type="ARBA" id="ARBA00022741"/>
    </source>
</evidence>
<dbReference type="PANTHER" id="PTHR13140">
    <property type="entry name" value="MYOSIN"/>
    <property type="match status" value="1"/>
</dbReference>
<dbReference type="GO" id="GO:0005524">
    <property type="term" value="F:ATP binding"/>
    <property type="evidence" value="ECO:0007669"/>
    <property type="project" value="UniProtKB-UniRule"/>
</dbReference>
<evidence type="ECO:0000256" key="2">
    <source>
        <dbReference type="ARBA" id="ARBA00022840"/>
    </source>
</evidence>
<dbReference type="GO" id="GO:0000146">
    <property type="term" value="F:microfilament motor activity"/>
    <property type="evidence" value="ECO:0007669"/>
    <property type="project" value="TreeGrafter"/>
</dbReference>
<evidence type="ECO:0000259" key="9">
    <source>
        <dbReference type="PROSITE" id="PS51016"/>
    </source>
</evidence>
<evidence type="ECO:0000259" key="10">
    <source>
        <dbReference type="PROSITE" id="PS51456"/>
    </source>
</evidence>
<dbReference type="RefSeq" id="XP_001017158.2">
    <property type="nucleotide sequence ID" value="XM_001017158.2"/>
</dbReference>
<dbReference type="Pfam" id="PF00063">
    <property type="entry name" value="Myosin_head"/>
    <property type="match status" value="1"/>
</dbReference>
<dbReference type="GO" id="GO:0051015">
    <property type="term" value="F:actin filament binding"/>
    <property type="evidence" value="ECO:0007669"/>
    <property type="project" value="TreeGrafter"/>
</dbReference>
<dbReference type="SMART" id="SM00242">
    <property type="entry name" value="MYSc"/>
    <property type="match status" value="1"/>
</dbReference>
<dbReference type="FunCoup" id="Q23KD0">
    <property type="interactions" value="9"/>
</dbReference>
<gene>
    <name evidence="11" type="ORF">TTHERM_00194050</name>
</gene>
<keyword evidence="2 6" id="KW-0067">ATP-binding</keyword>
<keyword evidence="4 6" id="KW-0505">Motor protein</keyword>
<dbReference type="PROSITE" id="PS51016">
    <property type="entry name" value="MYTH4"/>
    <property type="match status" value="1"/>
</dbReference>
<feature type="domain" description="MyTH4" evidence="9">
    <location>
        <begin position="1122"/>
        <end position="1288"/>
    </location>
</feature>
<evidence type="ECO:0000256" key="3">
    <source>
        <dbReference type="ARBA" id="ARBA00023123"/>
    </source>
</evidence>
<feature type="region of interest" description="Actin-binding" evidence="6">
    <location>
        <begin position="689"/>
        <end position="711"/>
    </location>
</feature>
<dbReference type="OrthoDB" id="312459at2759"/>
<evidence type="ECO:0000313" key="11">
    <source>
        <dbReference type="EMBL" id="EAR96913.2"/>
    </source>
</evidence>
<protein>
    <submittedName>
        <fullName evidence="11">Myosin head protein</fullName>
    </submittedName>
</protein>
<dbReference type="SUPFAM" id="SSF52540">
    <property type="entry name" value="P-loop containing nucleoside triphosphate hydrolases"/>
    <property type="match status" value="1"/>
</dbReference>
<dbReference type="EMBL" id="GG662673">
    <property type="protein sequence ID" value="EAR96913.2"/>
    <property type="molecule type" value="Genomic_DNA"/>
</dbReference>
<dbReference type="GO" id="GO:0016459">
    <property type="term" value="C:myosin complex"/>
    <property type="evidence" value="ECO:0007669"/>
    <property type="project" value="UniProtKB-KW"/>
</dbReference>
<dbReference type="Pfam" id="PF00784">
    <property type="entry name" value="MyTH4"/>
    <property type="match status" value="1"/>
</dbReference>
<keyword evidence="12" id="KW-1185">Reference proteome</keyword>
<dbReference type="InterPro" id="IPR000857">
    <property type="entry name" value="MyTH4_dom"/>
</dbReference>
<feature type="coiled-coil region" evidence="7">
    <location>
        <begin position="984"/>
        <end position="1035"/>
    </location>
</feature>
<evidence type="ECO:0000256" key="5">
    <source>
        <dbReference type="ARBA" id="ARBA00023203"/>
    </source>
</evidence>
<dbReference type="STRING" id="312017.Q23KD0"/>
<sequence length="1796" mass="210360">MLDINTTWMIPDSECWIQVGEEDAQTQTMFVKAKIKQKPSLSNINKNNVQQCFADIKDVEDNRYANITKVKINSVYQVNQEVPQGYNDMVEMDHLNQAEILINLQRRYDQDLIFTFIGPTLVVMNPYKLIPKHFSNETRNIFSQQAKHQGYIDYKKNDPHTYAVAAQSYCKLFEQNKNQAIVISGESGAGKTENAKICMCFLTGLSGQDAERRPSIQNSTSPANKNKNNIEDRILGCNPILEAFGNAKTVRNDNSSRFGKFVSIQVGKKSRKIKGATIQNYLLEKSRVTTPGPGERGYHIFYHLLYCGQNQLLENLQLVGQYSKPQNLNYLKVSNCYEVSTINDNALFKEVVEAFHTMGINQEEQDTIFRIISSILLLGNVQFDQSTLTDTQPCTVKDEKLLKTISDLLKLDFSSLLRTINTVTRKIGSSVIYSPKKIDEVISSRDSIARNMYDRMFSWIVTRLNNSINIKGENGKENENEAQLCIGLLDIFGFEVFEENSFEQFCINYTNEKLQQLYIQYVFKSEEQEFIIEGLEKYINQLGYKDNQNIIEVLDNHPIGIFQLIDESSALAQSDDKKLYESIYRINNGKPEVKFVNKGNKKIFQIVHTAKPVDYSIEGFRDKNKAEISQELQLTIAQSDDPIVSSIFLGIQDIKTSKNDKIAAINQQQYQTKSTKENKFLGSKFRAQMKQLMDELIQSDCHFIRCIKPNETKRANNLIQGYVLIQIKYLGVLQAILARKEGFPYRKDFKVLFQQFSGMIEKYRTLSLQKIESQNLDLKNISQDILQELFKNNKDVLKHVLVGKTKIFAKDDFGKILDEMLFKWYEQKKSLIFKIIKQFQVYQFKKNLKANMKILMKAIKTFQKISAVFKMKCQRKRFLQVKKSTALIYSLMCKNFKKQFIKQWNIKTKQIIVAQKQKEREQAELLAKQKLEVKQQQNEMNKDEIDQQIDQNSILCNTIDRKDNYNTNLSQEYATISNYNTFNAVNNNQNNIEMKQNYKDLQENYLSSKGEADMNEKMKQEFEQIQQKNKEILQDAQLEDGLPQKIKLKSKVESFLNLDNPNMIRPGPNEKSKDCLIDFNECNQEMIQKIEQSNYFEIISTIVVIRKYNSTDQNPLQKMLSYQKRQLKKPLTSIDKHYEPIATKAFSYMLKYAGDKPCEEIHPRIIAWKLAQLILDQDVQEVTDEIFLQVIKQLTNNSEENIEQYFKIAALIASCVVLSCRIVFPSMNFFLEQARHYEKSGKEKLMEWCKFILSRIGNSYNFDENMQFPCYIFKREEMPLKEEFIALENMFSIQIPIHFYGDRQKYFKVESYTKICNMVSQIGLDLEILYDKNSYGLVEYITVDAVTKVQILDFGMRILDWKAKRYRDRQQYLQKNPGKTFEIKLYYQCIIFHSPKSQNIDTNLMTYLTYVNEYLHGLYFFDFNTNKDQIQNKLIDYPKEITEIDFIVEMSAAKVLADYKIYKKENIILQNCIPNSKIIFIRHEVWKVKIEDQICKLQQIIKTQRQARTYFLNRMKEYQGKYYFSQKFFCKFSQHPNFLEQKEAICLTKLGYVYIIEQQTYKQLLEISYRDIKDFSINFYSQSLVLYTEQNIYQIFSQYALNIYYNIKSYCQTLEELDNDNIQEDRNCFQTNENLLNNSNEKTVYDSKNSNQDQKSDNSQVPINMIDKVNDDTIVIEMQQYSSNDCKKQQSQKTQKNVRNGNLITPVKNQSTYQNEPQIPNYSANINRGSEEYFDNSPNSQYSSGQNKLINNIQKNDQKLFQESKINLNKQLQEAQNDTSNIDQTNRSCNLYENLL</sequence>